<feature type="transmembrane region" description="Helical" evidence="1">
    <location>
        <begin position="239"/>
        <end position="260"/>
    </location>
</feature>
<feature type="domain" description="Glycosyltransferase 2-like" evidence="2">
    <location>
        <begin position="14"/>
        <end position="175"/>
    </location>
</feature>
<dbReference type="Gene3D" id="3.90.550.10">
    <property type="entry name" value="Spore Coat Polysaccharide Biosynthesis Protein SpsA, Chain A"/>
    <property type="match status" value="1"/>
</dbReference>
<name>A0ABX8BAE0_9BACT</name>
<dbReference type="EMBL" id="CP072648">
    <property type="protein sequence ID" value="QUW03006.1"/>
    <property type="molecule type" value="Genomic_DNA"/>
</dbReference>
<evidence type="ECO:0000313" key="5">
    <source>
        <dbReference type="Proteomes" id="UP000676506"/>
    </source>
</evidence>
<dbReference type="PANTHER" id="PTHR48090">
    <property type="entry name" value="UNDECAPRENYL-PHOSPHATE 4-DEOXY-4-FORMAMIDO-L-ARABINOSE TRANSFERASE-RELATED"/>
    <property type="match status" value="1"/>
</dbReference>
<dbReference type="PANTHER" id="PTHR48090:SF7">
    <property type="entry name" value="RFBJ PROTEIN"/>
    <property type="match status" value="1"/>
</dbReference>
<feature type="domain" description="Low-salt glycan biosynthesis hexosyltransferase Agl6 C-terminal transmembrane region" evidence="3">
    <location>
        <begin position="293"/>
        <end position="386"/>
    </location>
</feature>
<dbReference type="Proteomes" id="UP000676506">
    <property type="component" value="Chromosome 1"/>
</dbReference>
<proteinExistence type="predicted"/>
<sequence length="392" mass="43031">MSTASPEASTTELTIVMPCLNEAETLETCIRKAQGFLERYGIAGEVIVGDNGSTDGSQAIAQRLGARVVNIPTRGYGAALYGATLAARGRYVIMGDSDDSYDFSNLMPFLEKLRAGYDLVMGNRFRGGIRPGAMPWKNRYIGNPVLTGIGRLLFRCPAGDFHCGLRGYSLTAFRRLDLRTTGMEFASEMVIKATLMGLRITEVPTTLSPDGRSRPPHLRPWRDGWRHLRFMLLYSPRWLFLYPGLLLMAIGLVVGAWLLPGPQRLAGIVFDIHTLLYAALAVLIGFQCVTFALLAKVFAINEGLLPEDSRLNHLFRYVTLETGLVLGTLLVLGGLVGSIVAVASWNEVDYGPLDASRTLRLVIPAMLCLMLGCETILASLFLSILGLRIRRM</sequence>
<keyword evidence="1" id="KW-0472">Membrane</keyword>
<evidence type="ECO:0000256" key="1">
    <source>
        <dbReference type="SAM" id="Phobius"/>
    </source>
</evidence>
<dbReference type="RefSeq" id="WP_211428897.1">
    <property type="nucleotide sequence ID" value="NZ_CP072648.1"/>
</dbReference>
<evidence type="ECO:0000313" key="4">
    <source>
        <dbReference type="EMBL" id="QUW03006.1"/>
    </source>
</evidence>
<dbReference type="Pfam" id="PF26629">
    <property type="entry name" value="GT2_TM_C"/>
    <property type="match status" value="1"/>
</dbReference>
<protein>
    <submittedName>
        <fullName evidence="4">Glycosyltransferase family 2 protein</fullName>
    </submittedName>
</protein>
<feature type="transmembrane region" description="Helical" evidence="1">
    <location>
        <begin position="314"/>
        <end position="341"/>
    </location>
</feature>
<reference evidence="4 5" key="1">
    <citation type="submission" date="2021-03" db="EMBL/GenBank/DDBJ databases">
        <title>Genomic and phenotypic characterization of Chloracidobacterium isolates provides evidence for multiple species.</title>
        <authorList>
            <person name="Saini M.K."/>
            <person name="Costas A.M.G."/>
            <person name="Tank M."/>
            <person name="Bryant D.A."/>
        </authorList>
    </citation>
    <scope>NUCLEOTIDE SEQUENCE [LARGE SCALE GENOMIC DNA]</scope>
    <source>
        <strain evidence="4 5">BV2-C</strain>
    </source>
</reference>
<feature type="transmembrane region" description="Helical" evidence="1">
    <location>
        <begin position="361"/>
        <end position="387"/>
    </location>
</feature>
<evidence type="ECO:0000259" key="3">
    <source>
        <dbReference type="Pfam" id="PF26629"/>
    </source>
</evidence>
<dbReference type="InterPro" id="IPR001173">
    <property type="entry name" value="Glyco_trans_2-like"/>
</dbReference>
<evidence type="ECO:0000259" key="2">
    <source>
        <dbReference type="Pfam" id="PF00535"/>
    </source>
</evidence>
<keyword evidence="1" id="KW-0812">Transmembrane</keyword>
<dbReference type="InterPro" id="IPR050256">
    <property type="entry name" value="Glycosyltransferase_2"/>
</dbReference>
<keyword evidence="1" id="KW-1133">Transmembrane helix</keyword>
<dbReference type="Pfam" id="PF00535">
    <property type="entry name" value="Glycos_transf_2"/>
    <property type="match status" value="1"/>
</dbReference>
<dbReference type="CDD" id="cd04179">
    <property type="entry name" value="DPM_DPG-synthase_like"/>
    <property type="match status" value="1"/>
</dbReference>
<dbReference type="SUPFAM" id="SSF53448">
    <property type="entry name" value="Nucleotide-diphospho-sugar transferases"/>
    <property type="match status" value="1"/>
</dbReference>
<organism evidence="4 5">
    <name type="scientific">Chloracidobacterium validum</name>
    <dbReference type="NCBI Taxonomy" id="2821543"/>
    <lineage>
        <taxon>Bacteria</taxon>
        <taxon>Pseudomonadati</taxon>
        <taxon>Acidobacteriota</taxon>
        <taxon>Terriglobia</taxon>
        <taxon>Terriglobales</taxon>
        <taxon>Acidobacteriaceae</taxon>
        <taxon>Chloracidobacterium</taxon>
    </lineage>
</organism>
<feature type="transmembrane region" description="Helical" evidence="1">
    <location>
        <begin position="272"/>
        <end position="294"/>
    </location>
</feature>
<dbReference type="InterPro" id="IPR029044">
    <property type="entry name" value="Nucleotide-diphossugar_trans"/>
</dbReference>
<gene>
    <name evidence="4" type="ORF">J8C06_00745</name>
</gene>
<keyword evidence="5" id="KW-1185">Reference proteome</keyword>
<dbReference type="InterPro" id="IPR058718">
    <property type="entry name" value="Agl6_TM_C"/>
</dbReference>
<accession>A0ABX8BAE0</accession>